<protein>
    <submittedName>
        <fullName evidence="2">Uncharacterized protein</fullName>
    </submittedName>
</protein>
<evidence type="ECO:0000313" key="2">
    <source>
        <dbReference type="EMBL" id="SAZ79827.1"/>
    </source>
</evidence>
<gene>
    <name evidence="2" type="ORF">CITRO92_3113</name>
</gene>
<feature type="compositionally biased region" description="Pro residues" evidence="1">
    <location>
        <begin position="10"/>
        <end position="19"/>
    </location>
</feature>
<dbReference type="Proteomes" id="UP000245995">
    <property type="component" value="Chromosome CITRO92"/>
</dbReference>
<name>A0AAX2BKS6_CITAM</name>
<dbReference type="AlphaFoldDB" id="A0AAX2BKS6"/>
<dbReference type="EMBL" id="LT556085">
    <property type="protein sequence ID" value="SAZ79827.1"/>
    <property type="molecule type" value="Genomic_DNA"/>
</dbReference>
<evidence type="ECO:0000313" key="3">
    <source>
        <dbReference type="Proteomes" id="UP000245995"/>
    </source>
</evidence>
<organism evidence="2 3">
    <name type="scientific">Citrobacter amalonaticus</name>
    <dbReference type="NCBI Taxonomy" id="35703"/>
    <lineage>
        <taxon>Bacteria</taxon>
        <taxon>Pseudomonadati</taxon>
        <taxon>Pseudomonadota</taxon>
        <taxon>Gammaproteobacteria</taxon>
        <taxon>Enterobacterales</taxon>
        <taxon>Enterobacteriaceae</taxon>
        <taxon>Citrobacter</taxon>
    </lineage>
</organism>
<feature type="region of interest" description="Disordered" evidence="1">
    <location>
        <begin position="1"/>
        <end position="57"/>
    </location>
</feature>
<sequence length="127" mass="14819">MPLLNYGTHPPYPLFPARPPASRSPSALTRFYRQPSGKPESRDSPDRVNTSSRGSLDGQAYRLRQPMQWFGSRLKCQQYRSLSSSFSRLFCKVYDNPDNPTMRPTRKYESKTPKYVYMLVNMIIEKF</sequence>
<reference evidence="2 3" key="1">
    <citation type="submission" date="2016-04" db="EMBL/GenBank/DDBJ databases">
        <authorList>
            <person name="Regsiter A."/>
            <person name="William W."/>
        </authorList>
    </citation>
    <scope>NUCLEOTIDE SEQUENCE [LARGE SCALE GENOMIC DNA]</scope>
    <source>
        <strain evidence="2 3">92</strain>
    </source>
</reference>
<accession>A0AAX2BKS6</accession>
<evidence type="ECO:0000256" key="1">
    <source>
        <dbReference type="SAM" id="MobiDB-lite"/>
    </source>
</evidence>
<proteinExistence type="predicted"/>